<evidence type="ECO:0000313" key="3">
    <source>
        <dbReference type="Proteomes" id="UP000186736"/>
    </source>
</evidence>
<feature type="chain" id="PRO_5012751243" evidence="1">
    <location>
        <begin position="21"/>
        <end position="236"/>
    </location>
</feature>
<accession>A0A1Q9R905</accession>
<keyword evidence="1" id="KW-0732">Signal</keyword>
<evidence type="ECO:0000313" key="2">
    <source>
        <dbReference type="EMBL" id="OLS63815.1"/>
    </source>
</evidence>
<sequence>MEKMCYLAIGLLLSCPQVLAGETKTTHIDNEGLTSNNEITTSHYQDVIGEWYGFSRELISINGEIGLIALGRGEYYFTLTTQKNRTLIDCIYVNERNKQNGAGISVGLCNSNLNLDQTYIEAAQYQSNIFGESIYSFDTSPVSRGLKSKFLLGKIGKVEIYDSYESENDLMKSSPRKYIRSADGCLSMKDTTAFLVFMAPNNTTPSYLDVVTSHSPMTIKRFDESDLIKMATEKCG</sequence>
<proteinExistence type="predicted"/>
<protein>
    <submittedName>
        <fullName evidence="2">Uncharacterized protein</fullName>
    </submittedName>
</protein>
<dbReference type="Proteomes" id="UP000186736">
    <property type="component" value="Unassembled WGS sequence"/>
</dbReference>
<organism evidence="2 3">
    <name type="scientific">Pseudomonas putida</name>
    <name type="common">Arthrobacter siderocapsulatus</name>
    <dbReference type="NCBI Taxonomy" id="303"/>
    <lineage>
        <taxon>Bacteria</taxon>
        <taxon>Pseudomonadati</taxon>
        <taxon>Pseudomonadota</taxon>
        <taxon>Gammaproteobacteria</taxon>
        <taxon>Pseudomonadales</taxon>
        <taxon>Pseudomonadaceae</taxon>
        <taxon>Pseudomonas</taxon>
    </lineage>
</organism>
<dbReference type="PROSITE" id="PS51257">
    <property type="entry name" value="PROKAR_LIPOPROTEIN"/>
    <property type="match status" value="1"/>
</dbReference>
<evidence type="ECO:0000256" key="1">
    <source>
        <dbReference type="SAM" id="SignalP"/>
    </source>
</evidence>
<dbReference type="AlphaFoldDB" id="A0A1Q9R905"/>
<reference evidence="2 3" key="1">
    <citation type="submission" date="2016-10" db="EMBL/GenBank/DDBJ databases">
        <title>Genome Sequence of Pseudomonas putida GM4FR.</title>
        <authorList>
            <person name="Poehlein A."/>
            <person name="Wemheuer F."/>
            <person name="Hollensteiner J."/>
            <person name="Wemheuer B."/>
        </authorList>
    </citation>
    <scope>NUCLEOTIDE SEQUENCE [LARGE SCALE GENOMIC DNA]</scope>
    <source>
        <strain evidence="2 3">GM4FR</strain>
    </source>
</reference>
<dbReference type="EMBL" id="MKZO01000011">
    <property type="protein sequence ID" value="OLS63815.1"/>
    <property type="molecule type" value="Genomic_DNA"/>
</dbReference>
<name>A0A1Q9R905_PSEPU</name>
<feature type="signal peptide" evidence="1">
    <location>
        <begin position="1"/>
        <end position="20"/>
    </location>
</feature>
<comment type="caution">
    <text evidence="2">The sequence shown here is derived from an EMBL/GenBank/DDBJ whole genome shotgun (WGS) entry which is preliminary data.</text>
</comment>
<gene>
    <name evidence="2" type="ORF">PSEMO_13820</name>
</gene>